<keyword evidence="3" id="KW-1185">Reference proteome</keyword>
<evidence type="ECO:0000313" key="3">
    <source>
        <dbReference type="Proteomes" id="UP000614996"/>
    </source>
</evidence>
<evidence type="ECO:0000313" key="2">
    <source>
        <dbReference type="EMBL" id="GIL25490.1"/>
    </source>
</evidence>
<evidence type="ECO:0000256" key="1">
    <source>
        <dbReference type="SAM" id="MobiDB-lite"/>
    </source>
</evidence>
<sequence length="175" mass="19101">MLRPRPEPIPTISEHGATAEKGQQTVPHANAAGDTPLPTDSQEVVMTNPCTPSIHLSTVGPARDRMQAVEMHTPVGECSLGRLWQMVPGRYTVLPIGCPVATPLLADPQPLIGWLIDRLRHPDRAAAMARRWADAVNGPSPWAEYLRAEAARLDSTIPHTHQAVDDGRGRKESHR</sequence>
<comment type="caution">
    <text evidence="2">The sequence shown here is derived from an EMBL/GenBank/DDBJ whole genome shotgun (WGS) entry which is preliminary data.</text>
</comment>
<reference evidence="3" key="1">
    <citation type="journal article" date="2021" name="Int. J. Syst. Evol. Microbiol.">
        <title>Actinocatenispora comari sp. nov., an endophytic actinomycete isolated from aerial parts of Comarum salesowianum.</title>
        <authorList>
            <person name="Oyunbileg N."/>
            <person name="Iizaka Y."/>
            <person name="Hamada M."/>
            <person name="Davaapurev B.O."/>
            <person name="Fukumoto A."/>
            <person name="Tsetseg B."/>
            <person name="Kato F."/>
            <person name="Tamura T."/>
            <person name="Batkhuu J."/>
            <person name="Anzai Y."/>
        </authorList>
    </citation>
    <scope>NUCLEOTIDE SEQUENCE [LARGE SCALE GENOMIC DNA]</scope>
    <source>
        <strain evidence="3">NUM-2625</strain>
    </source>
</reference>
<organism evidence="2 3">
    <name type="scientific">Actinocatenispora comari</name>
    <dbReference type="NCBI Taxonomy" id="2807577"/>
    <lineage>
        <taxon>Bacteria</taxon>
        <taxon>Bacillati</taxon>
        <taxon>Actinomycetota</taxon>
        <taxon>Actinomycetes</taxon>
        <taxon>Micromonosporales</taxon>
        <taxon>Micromonosporaceae</taxon>
        <taxon>Actinocatenispora</taxon>
    </lineage>
</organism>
<accession>A0A8J4A8Y3</accession>
<feature type="region of interest" description="Disordered" evidence="1">
    <location>
        <begin position="156"/>
        <end position="175"/>
    </location>
</feature>
<dbReference type="EMBL" id="BOPO01000006">
    <property type="protein sequence ID" value="GIL25490.1"/>
    <property type="molecule type" value="Genomic_DNA"/>
</dbReference>
<dbReference type="AlphaFoldDB" id="A0A8J4A8Y3"/>
<feature type="region of interest" description="Disordered" evidence="1">
    <location>
        <begin position="1"/>
        <end position="41"/>
    </location>
</feature>
<feature type="compositionally biased region" description="Basic and acidic residues" evidence="1">
    <location>
        <begin position="162"/>
        <end position="175"/>
    </location>
</feature>
<proteinExistence type="predicted"/>
<gene>
    <name evidence="2" type="ORF">NUM_07450</name>
</gene>
<dbReference type="Proteomes" id="UP000614996">
    <property type="component" value="Unassembled WGS sequence"/>
</dbReference>
<protein>
    <submittedName>
        <fullName evidence="2">Uncharacterized protein</fullName>
    </submittedName>
</protein>
<name>A0A8J4A8Y3_9ACTN</name>